<organism evidence="1 2">
    <name type="scientific">Pseudomonas lutea</name>
    <dbReference type="NCBI Taxonomy" id="243924"/>
    <lineage>
        <taxon>Bacteria</taxon>
        <taxon>Pseudomonadati</taxon>
        <taxon>Pseudomonadota</taxon>
        <taxon>Gammaproteobacteria</taxon>
        <taxon>Pseudomonadales</taxon>
        <taxon>Pseudomonadaceae</taxon>
        <taxon>Pseudomonas</taxon>
    </lineage>
</organism>
<evidence type="ECO:0000313" key="2">
    <source>
        <dbReference type="Proteomes" id="UP000183210"/>
    </source>
</evidence>
<sequence>MHGKVVSIGALFSTDGTYRRMGRNALAGAEHAIAELNGSGHLDFELRLHHFNPEGRPERYSEGLAELHAQGVRHIFGPITSASRKDIIPDLEQRNSLLWFPCPYEGFESSENVLYLGGCPNQTLIPLLRFAIEAFGDRAMLIGSNYVWGWESNRIAREIMEAAGGVTCGEKYFHLGITAFGEVIESLLTSRPTFVLNNLVGESSYAFLQQLDQVCVERDMRLPVLSCNFTEGELAELGRMQALRLFSCGPYFEAVDPVFSLRQRRRHGPHPYSHYYACTYAGVYLLAEACQRGGNDKPAEVCKALYAAPVKTALGDLQVSPRNNHTSLPCYIAELEDERFVIRHVEPALCEADPYLTATDLSVFRTRRHAVPSRHLRIVK</sequence>
<dbReference type="InterPro" id="IPR028082">
    <property type="entry name" value="Peripla_BP_I"/>
</dbReference>
<protein>
    <submittedName>
        <fullName evidence="1">Branched-chain amino acid transport system substrate-binding protein</fullName>
    </submittedName>
</protein>
<dbReference type="RefSeq" id="WP_074824670.1">
    <property type="nucleotide sequence ID" value="NZ_FOEV01000005.1"/>
</dbReference>
<dbReference type="Pfam" id="PF13433">
    <property type="entry name" value="Peripla_BP_5"/>
    <property type="match status" value="1"/>
</dbReference>
<dbReference type="PANTHER" id="PTHR47628">
    <property type="match status" value="1"/>
</dbReference>
<name>A0A9X8MBW8_9PSED</name>
<gene>
    <name evidence="1" type="ORF">SAMN05216409_105158</name>
</gene>
<dbReference type="EMBL" id="FOEV01000005">
    <property type="protein sequence ID" value="SEQ35926.1"/>
    <property type="molecule type" value="Genomic_DNA"/>
</dbReference>
<dbReference type="AlphaFoldDB" id="A0A9X8MBW8"/>
<proteinExistence type="predicted"/>
<evidence type="ECO:0000313" key="1">
    <source>
        <dbReference type="EMBL" id="SEQ35926.1"/>
    </source>
</evidence>
<reference evidence="1 2" key="1">
    <citation type="submission" date="2016-10" db="EMBL/GenBank/DDBJ databases">
        <authorList>
            <person name="Varghese N."/>
            <person name="Submissions S."/>
        </authorList>
    </citation>
    <scope>NUCLEOTIDE SEQUENCE [LARGE SCALE GENOMIC DNA]</scope>
    <source>
        <strain evidence="1 2">LMG 21974</strain>
    </source>
</reference>
<dbReference type="SUPFAM" id="SSF53822">
    <property type="entry name" value="Periplasmic binding protein-like I"/>
    <property type="match status" value="1"/>
</dbReference>
<dbReference type="Gene3D" id="3.40.50.2300">
    <property type="match status" value="2"/>
</dbReference>
<comment type="caution">
    <text evidence="1">The sequence shown here is derived from an EMBL/GenBank/DDBJ whole genome shotgun (WGS) entry which is preliminary data.</text>
</comment>
<accession>A0A9X8MBW8</accession>
<dbReference type="PANTHER" id="PTHR47628:SF1">
    <property type="entry name" value="ALIPHATIC AMIDASE EXPRESSION-REGULATING PROTEIN"/>
    <property type="match status" value="1"/>
</dbReference>
<dbReference type="Proteomes" id="UP000183210">
    <property type="component" value="Unassembled WGS sequence"/>
</dbReference>
<dbReference type="GeneID" id="300266465"/>